<gene>
    <name evidence="1" type="ORF">IF1G_01120</name>
</gene>
<comment type="caution">
    <text evidence="1">The sequence shown here is derived from an EMBL/GenBank/DDBJ whole genome shotgun (WGS) entry which is preliminary data.</text>
</comment>
<dbReference type="AlphaFoldDB" id="A0A545VHI6"/>
<reference evidence="1 2" key="1">
    <citation type="journal article" date="2019" name="Appl. Microbiol. Biotechnol.">
        <title>Genome sequence of Isaria javanica and comparative genome analysis insights into family S53 peptidase evolution in fungal entomopathogens.</title>
        <authorList>
            <person name="Lin R."/>
            <person name="Zhang X."/>
            <person name="Xin B."/>
            <person name="Zou M."/>
            <person name="Gao Y."/>
            <person name="Qin F."/>
            <person name="Hu Q."/>
            <person name="Xie B."/>
            <person name="Cheng X."/>
        </authorList>
    </citation>
    <scope>NUCLEOTIDE SEQUENCE [LARGE SCALE GENOMIC DNA]</scope>
    <source>
        <strain evidence="1 2">IJ1G</strain>
    </source>
</reference>
<name>A0A545VHI6_9HYPO</name>
<evidence type="ECO:0000313" key="1">
    <source>
        <dbReference type="EMBL" id="TQW01189.1"/>
    </source>
</evidence>
<dbReference type="Proteomes" id="UP000315783">
    <property type="component" value="Unassembled WGS sequence"/>
</dbReference>
<accession>A0A545VHI6</accession>
<dbReference type="EMBL" id="SPUK01000001">
    <property type="protein sequence ID" value="TQW01189.1"/>
    <property type="molecule type" value="Genomic_DNA"/>
</dbReference>
<proteinExistence type="predicted"/>
<evidence type="ECO:0000313" key="2">
    <source>
        <dbReference type="Proteomes" id="UP000315783"/>
    </source>
</evidence>
<protein>
    <submittedName>
        <fullName evidence="1">Uncharacterized protein</fullName>
    </submittedName>
</protein>
<keyword evidence="2" id="KW-1185">Reference proteome</keyword>
<sequence>MEPQCVDCSSQQHTLPARHRERLSIQKSAESTIDLLGEVIPALRPSIFQVAMVQHRCESSCATGFDIFHSDMATHRAGCVKLHFIQS</sequence>
<organism evidence="1 2">
    <name type="scientific">Cordyceps javanica</name>
    <dbReference type="NCBI Taxonomy" id="43265"/>
    <lineage>
        <taxon>Eukaryota</taxon>
        <taxon>Fungi</taxon>
        <taxon>Dikarya</taxon>
        <taxon>Ascomycota</taxon>
        <taxon>Pezizomycotina</taxon>
        <taxon>Sordariomycetes</taxon>
        <taxon>Hypocreomycetidae</taxon>
        <taxon>Hypocreales</taxon>
        <taxon>Cordycipitaceae</taxon>
        <taxon>Cordyceps</taxon>
    </lineage>
</organism>